<sequence length="30" mass="3122">MLLQSMQAAQMPHMPPASSAANNSANGFFA</sequence>
<reference evidence="2" key="2">
    <citation type="journal article" date="2015" name="Data Brief">
        <title>Shoot transcriptome of the giant reed, Arundo donax.</title>
        <authorList>
            <person name="Barrero R.A."/>
            <person name="Guerrero F.D."/>
            <person name="Moolhuijzen P."/>
            <person name="Goolsby J.A."/>
            <person name="Tidwell J."/>
            <person name="Bellgard S.E."/>
            <person name="Bellgard M.I."/>
        </authorList>
    </citation>
    <scope>NUCLEOTIDE SEQUENCE</scope>
    <source>
        <tissue evidence="2">Shoot tissue taken approximately 20 cm above the soil surface</tissue>
    </source>
</reference>
<dbReference type="AlphaFoldDB" id="A0A0A8YI21"/>
<protein>
    <submittedName>
        <fullName evidence="2">Uncharacterized protein</fullName>
    </submittedName>
</protein>
<reference evidence="2" key="1">
    <citation type="submission" date="2014-09" db="EMBL/GenBank/DDBJ databases">
        <authorList>
            <person name="Magalhaes I.L.F."/>
            <person name="Oliveira U."/>
            <person name="Santos F.R."/>
            <person name="Vidigal T.H.D.A."/>
            <person name="Brescovit A.D."/>
            <person name="Santos A.J."/>
        </authorList>
    </citation>
    <scope>NUCLEOTIDE SEQUENCE</scope>
    <source>
        <tissue evidence="2">Shoot tissue taken approximately 20 cm above the soil surface</tissue>
    </source>
</reference>
<accession>A0A0A8YI21</accession>
<name>A0A0A8YI21_ARUDO</name>
<organism evidence="2">
    <name type="scientific">Arundo donax</name>
    <name type="common">Giant reed</name>
    <name type="synonym">Donax arundinaceus</name>
    <dbReference type="NCBI Taxonomy" id="35708"/>
    <lineage>
        <taxon>Eukaryota</taxon>
        <taxon>Viridiplantae</taxon>
        <taxon>Streptophyta</taxon>
        <taxon>Embryophyta</taxon>
        <taxon>Tracheophyta</taxon>
        <taxon>Spermatophyta</taxon>
        <taxon>Magnoliopsida</taxon>
        <taxon>Liliopsida</taxon>
        <taxon>Poales</taxon>
        <taxon>Poaceae</taxon>
        <taxon>PACMAD clade</taxon>
        <taxon>Arundinoideae</taxon>
        <taxon>Arundineae</taxon>
        <taxon>Arundo</taxon>
    </lineage>
</organism>
<dbReference type="EMBL" id="GBRH01272782">
    <property type="protein sequence ID" value="JAD25113.1"/>
    <property type="molecule type" value="Transcribed_RNA"/>
</dbReference>
<feature type="region of interest" description="Disordered" evidence="1">
    <location>
        <begin position="1"/>
        <end position="30"/>
    </location>
</feature>
<evidence type="ECO:0000313" key="2">
    <source>
        <dbReference type="EMBL" id="JAD25113.1"/>
    </source>
</evidence>
<evidence type="ECO:0000256" key="1">
    <source>
        <dbReference type="SAM" id="MobiDB-lite"/>
    </source>
</evidence>
<proteinExistence type="predicted"/>